<accession>A0A918E0D0</accession>
<sequence length="112" mass="11632">MAKEQKVATTEISAQLRVGGRVKEVKFVAHAQTAGQAQTALAQLKAAQERYADAARRAKGAPKGPEGAGLRNARDTAEAAVKTAARSLNTYGFRVAYAGDGSVTVSKSSVVD</sequence>
<feature type="region of interest" description="Disordered" evidence="1">
    <location>
        <begin position="53"/>
        <end position="76"/>
    </location>
</feature>
<gene>
    <name evidence="2" type="ORF">GCM10012280_61650</name>
</gene>
<name>A0A918E0D0_9ACTN</name>
<dbReference type="AlphaFoldDB" id="A0A918E0D0"/>
<reference evidence="2" key="1">
    <citation type="journal article" date="2014" name="Int. J. Syst. Evol. Microbiol.">
        <title>Complete genome sequence of Corynebacterium casei LMG S-19264T (=DSM 44701T), isolated from a smear-ripened cheese.</title>
        <authorList>
            <consortium name="US DOE Joint Genome Institute (JGI-PGF)"/>
            <person name="Walter F."/>
            <person name="Albersmeier A."/>
            <person name="Kalinowski J."/>
            <person name="Ruckert C."/>
        </authorList>
    </citation>
    <scope>NUCLEOTIDE SEQUENCE</scope>
    <source>
        <strain evidence="2">CGMCC 4.7201</strain>
    </source>
</reference>
<comment type="caution">
    <text evidence="2">The sequence shown here is derived from an EMBL/GenBank/DDBJ whole genome shotgun (WGS) entry which is preliminary data.</text>
</comment>
<keyword evidence="3" id="KW-1185">Reference proteome</keyword>
<dbReference type="RefSeq" id="WP_189135126.1">
    <property type="nucleotide sequence ID" value="NZ_BMMS01000036.1"/>
</dbReference>
<reference evidence="2" key="2">
    <citation type="submission" date="2020-09" db="EMBL/GenBank/DDBJ databases">
        <authorList>
            <person name="Sun Q."/>
            <person name="Zhou Y."/>
        </authorList>
    </citation>
    <scope>NUCLEOTIDE SEQUENCE</scope>
    <source>
        <strain evidence="2">CGMCC 4.7201</strain>
    </source>
</reference>
<dbReference type="Proteomes" id="UP000641932">
    <property type="component" value="Unassembled WGS sequence"/>
</dbReference>
<evidence type="ECO:0000313" key="3">
    <source>
        <dbReference type="Proteomes" id="UP000641932"/>
    </source>
</evidence>
<dbReference type="EMBL" id="BMMS01000036">
    <property type="protein sequence ID" value="GGO98162.1"/>
    <property type="molecule type" value="Genomic_DNA"/>
</dbReference>
<protein>
    <submittedName>
        <fullName evidence="2">Uncharacterized protein</fullName>
    </submittedName>
</protein>
<evidence type="ECO:0000313" key="2">
    <source>
        <dbReference type="EMBL" id="GGO98162.1"/>
    </source>
</evidence>
<evidence type="ECO:0000256" key="1">
    <source>
        <dbReference type="SAM" id="MobiDB-lite"/>
    </source>
</evidence>
<proteinExistence type="predicted"/>
<organism evidence="2 3">
    <name type="scientific">Wenjunlia tyrosinilytica</name>
    <dbReference type="NCBI Taxonomy" id="1544741"/>
    <lineage>
        <taxon>Bacteria</taxon>
        <taxon>Bacillati</taxon>
        <taxon>Actinomycetota</taxon>
        <taxon>Actinomycetes</taxon>
        <taxon>Kitasatosporales</taxon>
        <taxon>Streptomycetaceae</taxon>
        <taxon>Wenjunlia</taxon>
    </lineage>
</organism>